<evidence type="ECO:0000256" key="1">
    <source>
        <dbReference type="ARBA" id="ARBA00022574"/>
    </source>
</evidence>
<feature type="chain" id="PRO_5035181362" description="Anaphase-promoting complex subunit 4 WD40 domain-containing protein" evidence="4">
    <location>
        <begin position="22"/>
        <end position="100"/>
    </location>
</feature>
<feature type="repeat" description="WD" evidence="3">
    <location>
        <begin position="43"/>
        <end position="84"/>
    </location>
</feature>
<dbReference type="PROSITE" id="PS50082">
    <property type="entry name" value="WD_REPEATS_2"/>
    <property type="match status" value="1"/>
</dbReference>
<dbReference type="EMBL" id="BNJF01000006">
    <property type="protein sequence ID" value="GHO49953.1"/>
    <property type="molecule type" value="Genomic_DNA"/>
</dbReference>
<dbReference type="RefSeq" id="WP_220199018.1">
    <property type="nucleotide sequence ID" value="NZ_BNJF01000006.1"/>
</dbReference>
<dbReference type="PROSITE" id="PS00678">
    <property type="entry name" value="WD_REPEATS_1"/>
    <property type="match status" value="1"/>
</dbReference>
<keyword evidence="2" id="KW-0677">Repeat</keyword>
<dbReference type="Proteomes" id="UP000612362">
    <property type="component" value="Unassembled WGS sequence"/>
</dbReference>
<organism evidence="5 6">
    <name type="scientific">Ktedonospora formicarum</name>
    <dbReference type="NCBI Taxonomy" id="2778364"/>
    <lineage>
        <taxon>Bacteria</taxon>
        <taxon>Bacillati</taxon>
        <taxon>Chloroflexota</taxon>
        <taxon>Ktedonobacteria</taxon>
        <taxon>Ktedonobacterales</taxon>
        <taxon>Ktedonobacteraceae</taxon>
        <taxon>Ktedonospora</taxon>
    </lineage>
</organism>
<dbReference type="PANTHER" id="PTHR19848:SF8">
    <property type="entry name" value="F-BOX AND WD REPEAT DOMAIN CONTAINING 7"/>
    <property type="match status" value="1"/>
</dbReference>
<protein>
    <recommendedName>
        <fullName evidence="7">Anaphase-promoting complex subunit 4 WD40 domain-containing protein</fullName>
    </recommendedName>
</protein>
<dbReference type="InterPro" id="IPR036322">
    <property type="entry name" value="WD40_repeat_dom_sf"/>
</dbReference>
<dbReference type="SMART" id="SM00320">
    <property type="entry name" value="WD40"/>
    <property type="match status" value="1"/>
</dbReference>
<reference evidence="5" key="1">
    <citation type="submission" date="2020-10" db="EMBL/GenBank/DDBJ databases">
        <title>Taxonomic study of unclassified bacteria belonging to the class Ktedonobacteria.</title>
        <authorList>
            <person name="Yabe S."/>
            <person name="Wang C.M."/>
            <person name="Zheng Y."/>
            <person name="Sakai Y."/>
            <person name="Cavaletti L."/>
            <person name="Monciardini P."/>
            <person name="Donadio S."/>
        </authorList>
    </citation>
    <scope>NUCLEOTIDE SEQUENCE</scope>
    <source>
        <strain evidence="5">SOSP1-1</strain>
    </source>
</reference>
<dbReference type="SUPFAM" id="SSF50978">
    <property type="entry name" value="WD40 repeat-like"/>
    <property type="match status" value="1"/>
</dbReference>
<dbReference type="Gene3D" id="2.130.10.10">
    <property type="entry name" value="YVTN repeat-like/Quinoprotein amine dehydrogenase"/>
    <property type="match status" value="1"/>
</dbReference>
<dbReference type="PROSITE" id="PS50294">
    <property type="entry name" value="WD_REPEATS_REGION"/>
    <property type="match status" value="1"/>
</dbReference>
<proteinExistence type="predicted"/>
<feature type="signal peptide" evidence="4">
    <location>
        <begin position="1"/>
        <end position="21"/>
    </location>
</feature>
<evidence type="ECO:0000256" key="2">
    <source>
        <dbReference type="ARBA" id="ARBA00022737"/>
    </source>
</evidence>
<dbReference type="PROSITE" id="PS51257">
    <property type="entry name" value="PROKAR_LIPOPROTEIN"/>
    <property type="match status" value="1"/>
</dbReference>
<evidence type="ECO:0000256" key="4">
    <source>
        <dbReference type="SAM" id="SignalP"/>
    </source>
</evidence>
<dbReference type="AlphaFoldDB" id="A0A8J3ICX0"/>
<evidence type="ECO:0000313" key="5">
    <source>
        <dbReference type="EMBL" id="GHO49953.1"/>
    </source>
</evidence>
<gene>
    <name evidence="5" type="ORF">KSX_81160</name>
</gene>
<comment type="caution">
    <text evidence="5">The sequence shown here is derived from an EMBL/GenBank/DDBJ whole genome shotgun (WGS) entry which is preliminary data.</text>
</comment>
<dbReference type="InterPro" id="IPR019775">
    <property type="entry name" value="WD40_repeat_CS"/>
</dbReference>
<name>A0A8J3ICX0_9CHLR</name>
<accession>A0A8J3ICX0</accession>
<evidence type="ECO:0000256" key="3">
    <source>
        <dbReference type="PROSITE-ProRule" id="PRU00221"/>
    </source>
</evidence>
<dbReference type="PANTHER" id="PTHR19848">
    <property type="entry name" value="WD40 REPEAT PROTEIN"/>
    <property type="match status" value="1"/>
</dbReference>
<keyword evidence="4" id="KW-0732">Signal</keyword>
<dbReference type="InterPro" id="IPR001680">
    <property type="entry name" value="WD40_rpt"/>
</dbReference>
<keyword evidence="6" id="KW-1185">Reference proteome</keyword>
<keyword evidence="1 3" id="KW-0853">WD repeat</keyword>
<dbReference type="Pfam" id="PF00400">
    <property type="entry name" value="WD40"/>
    <property type="match status" value="1"/>
</dbReference>
<evidence type="ECO:0000313" key="6">
    <source>
        <dbReference type="Proteomes" id="UP000612362"/>
    </source>
</evidence>
<evidence type="ECO:0008006" key="7">
    <source>
        <dbReference type="Google" id="ProtNLM"/>
    </source>
</evidence>
<sequence>MRYQLASYYLLVLLGCFFVSAIVACTPSGNAPGSTEPKPVYVYHGQSKEVWSVSWSPDSKRIASASDDGTVQVWDATTGKHVFTVRETNKWSAASSRLVT</sequence>
<dbReference type="InterPro" id="IPR015943">
    <property type="entry name" value="WD40/YVTN_repeat-like_dom_sf"/>
</dbReference>